<evidence type="ECO:0000313" key="2">
    <source>
        <dbReference type="EMBL" id="WFD20917.1"/>
    </source>
</evidence>
<dbReference type="Proteomes" id="UP001220961">
    <property type="component" value="Chromosome 7"/>
</dbReference>
<dbReference type="InterPro" id="IPR029060">
    <property type="entry name" value="PIN-like_dom_sf"/>
</dbReference>
<organism evidence="2 3">
    <name type="scientific">Malassezia caprae</name>
    <dbReference type="NCBI Taxonomy" id="1381934"/>
    <lineage>
        <taxon>Eukaryota</taxon>
        <taxon>Fungi</taxon>
        <taxon>Dikarya</taxon>
        <taxon>Basidiomycota</taxon>
        <taxon>Ustilaginomycotina</taxon>
        <taxon>Malasseziomycetes</taxon>
        <taxon>Malasseziales</taxon>
        <taxon>Malasseziaceae</taxon>
        <taxon>Malassezia</taxon>
    </lineage>
</organism>
<dbReference type="InterPro" id="IPR006084">
    <property type="entry name" value="XPG/Rad2"/>
</dbReference>
<accession>A0AAF0IXD5</accession>
<name>A0AAF0IXD5_9BASI</name>
<evidence type="ECO:0000313" key="3">
    <source>
        <dbReference type="Proteomes" id="UP001220961"/>
    </source>
</evidence>
<dbReference type="PANTHER" id="PTHR11081:SF75">
    <property type="entry name" value="ENDONUCLEASE, PUTATIVE (AFU_ORTHOLOGUE AFUA_3G13260)-RELATED"/>
    <property type="match status" value="1"/>
</dbReference>
<dbReference type="PRINTS" id="PR00853">
    <property type="entry name" value="XPGRADSUPER"/>
</dbReference>
<dbReference type="Pfam" id="PF00867">
    <property type="entry name" value="XPG_I"/>
    <property type="match status" value="1"/>
</dbReference>
<proteinExistence type="predicted"/>
<reference evidence="2" key="1">
    <citation type="submission" date="2023-03" db="EMBL/GenBank/DDBJ databases">
        <title>Mating type loci evolution in Malassezia.</title>
        <authorList>
            <person name="Coelho M.A."/>
        </authorList>
    </citation>
    <scope>NUCLEOTIDE SEQUENCE</scope>
    <source>
        <strain evidence="2">CBS 10434</strain>
    </source>
</reference>
<protein>
    <recommendedName>
        <fullName evidence="1">XPG-I domain-containing protein</fullName>
    </recommendedName>
</protein>
<evidence type="ECO:0000259" key="1">
    <source>
        <dbReference type="SMART" id="SM00484"/>
    </source>
</evidence>
<dbReference type="GO" id="GO:0017108">
    <property type="term" value="F:5'-flap endonuclease activity"/>
    <property type="evidence" value="ECO:0007669"/>
    <property type="project" value="TreeGrafter"/>
</dbReference>
<dbReference type="EMBL" id="CP119914">
    <property type="protein sequence ID" value="WFD20917.1"/>
    <property type="molecule type" value="Genomic_DNA"/>
</dbReference>
<dbReference type="PANTHER" id="PTHR11081">
    <property type="entry name" value="FLAP ENDONUCLEASE FAMILY MEMBER"/>
    <property type="match status" value="1"/>
</dbReference>
<dbReference type="SUPFAM" id="SSF88723">
    <property type="entry name" value="PIN domain-like"/>
    <property type="match status" value="1"/>
</dbReference>
<dbReference type="AlphaFoldDB" id="A0AAF0IXD5"/>
<dbReference type="CDD" id="cd09870">
    <property type="entry name" value="PIN_YEN1"/>
    <property type="match status" value="1"/>
</dbReference>
<feature type="domain" description="XPG-I" evidence="1">
    <location>
        <begin position="109"/>
        <end position="173"/>
    </location>
</feature>
<keyword evidence="3" id="KW-1185">Reference proteome</keyword>
<dbReference type="InterPro" id="IPR006086">
    <property type="entry name" value="XPG-I_dom"/>
</dbReference>
<sequence length="489" mass="54287">MGVPGLWRELADFAEDATLADVAWAHWTRTSTLFRLGIDATSWLYHARKSRGGAEPELRLFFFRLVRLLALPIAPLFVLDGAARPSVKRGKPVWLGMHPLEAPFQALVQAFGFAHWRAPAEAEAELAWLSAHGTIDGVLTDDVDALVFGARVVLRHRAASADAPLDTVAVLDTRDATWPYDADALVLVALLAGGDYDAHGCPACGIRTAMTLATSGYGAKLLRQFREHFPPTTSQAQLDASCAPWDTFVAQWRNDMGHELQTNAYGRLARKQPKLAQTLRASAFLGGPRARHWLFDYVWPCTSQRTPRRAQLEQRAAQNVVVSLGALAREAHTLFAWSEPTVLARFERAVWSAAYVRRLLDAAHRTPVDELADAMAALMAGPRRPMVLAVHARRRVGQRDEARVSFEARPFVNEVCQALGMRPLREPCERRVWVPVALLRAQQHGLAHIQADLAAPRHSTPPPRLDAYLETVSKSDDSDVQFIEARLRE</sequence>
<dbReference type="InterPro" id="IPR036279">
    <property type="entry name" value="5-3_exonuclease_C_sf"/>
</dbReference>
<dbReference type="GO" id="GO:0006281">
    <property type="term" value="P:DNA repair"/>
    <property type="evidence" value="ECO:0007669"/>
    <property type="project" value="UniProtKB-ARBA"/>
</dbReference>
<dbReference type="Gene3D" id="3.40.50.1010">
    <property type="entry name" value="5'-nuclease"/>
    <property type="match status" value="2"/>
</dbReference>
<gene>
    <name evidence="2" type="ORF">MCAP1_003172</name>
</gene>
<dbReference type="SUPFAM" id="SSF47807">
    <property type="entry name" value="5' to 3' exonuclease, C-terminal subdomain"/>
    <property type="match status" value="1"/>
</dbReference>
<dbReference type="SMART" id="SM00484">
    <property type="entry name" value="XPGI"/>
    <property type="match status" value="1"/>
</dbReference>